<dbReference type="EMBL" id="JAATJV010163741">
    <property type="protein sequence ID" value="MBZ3871272.1"/>
    <property type="molecule type" value="Genomic_DNA"/>
</dbReference>
<name>A0AA41MGF0_SCICA</name>
<evidence type="ECO:0000313" key="2">
    <source>
        <dbReference type="EMBL" id="MBZ3871272.1"/>
    </source>
</evidence>
<dbReference type="AlphaFoldDB" id="A0AA41MGF0"/>
<dbReference type="GO" id="GO:0008233">
    <property type="term" value="F:peptidase activity"/>
    <property type="evidence" value="ECO:0007669"/>
    <property type="project" value="UniProtKB-KW"/>
</dbReference>
<comment type="caution">
    <text evidence="2">The sequence shown here is derived from an EMBL/GenBank/DDBJ whole genome shotgun (WGS) entry which is preliminary data.</text>
</comment>
<keyword evidence="2" id="KW-0378">Hydrolase</keyword>
<feature type="chain" id="PRO_5041368055" evidence="1">
    <location>
        <begin position="20"/>
        <end position="91"/>
    </location>
</feature>
<feature type="signal peptide" evidence="1">
    <location>
        <begin position="1"/>
        <end position="19"/>
    </location>
</feature>
<sequence>MAEMRGVLLVLLCVAQSSAGCGLQKFPLKDRSEENLVISTQFPWVVSVQDLRYTHLAFGCILSEFWILSIASAFQNRPVPGGQGSGVAGAC</sequence>
<protein>
    <submittedName>
        <fullName evidence="2">Inactive serine protease 54</fullName>
    </submittedName>
</protein>
<evidence type="ECO:0000256" key="1">
    <source>
        <dbReference type="SAM" id="SignalP"/>
    </source>
</evidence>
<proteinExistence type="predicted"/>
<dbReference type="GO" id="GO:0006508">
    <property type="term" value="P:proteolysis"/>
    <property type="evidence" value="ECO:0007669"/>
    <property type="project" value="UniProtKB-KW"/>
</dbReference>
<dbReference type="PROSITE" id="PS51257">
    <property type="entry name" value="PROKAR_LIPOPROTEIN"/>
    <property type="match status" value="1"/>
</dbReference>
<evidence type="ECO:0000313" key="3">
    <source>
        <dbReference type="Proteomes" id="UP001166674"/>
    </source>
</evidence>
<keyword evidence="3" id="KW-1185">Reference proteome</keyword>
<gene>
    <name evidence="2" type="ORF">SUZIE_112110</name>
</gene>
<dbReference type="Proteomes" id="UP001166674">
    <property type="component" value="Unassembled WGS sequence"/>
</dbReference>
<dbReference type="InterPro" id="IPR009003">
    <property type="entry name" value="Peptidase_S1_PA"/>
</dbReference>
<keyword evidence="1" id="KW-0732">Signal</keyword>
<organism evidence="2 3">
    <name type="scientific">Sciurus carolinensis</name>
    <name type="common">Eastern gray squirrel</name>
    <dbReference type="NCBI Taxonomy" id="30640"/>
    <lineage>
        <taxon>Eukaryota</taxon>
        <taxon>Metazoa</taxon>
        <taxon>Chordata</taxon>
        <taxon>Craniata</taxon>
        <taxon>Vertebrata</taxon>
        <taxon>Euteleostomi</taxon>
        <taxon>Mammalia</taxon>
        <taxon>Eutheria</taxon>
        <taxon>Euarchontoglires</taxon>
        <taxon>Glires</taxon>
        <taxon>Rodentia</taxon>
        <taxon>Sciuromorpha</taxon>
        <taxon>Sciuridae</taxon>
        <taxon>Sciurinae</taxon>
        <taxon>Sciurini</taxon>
        <taxon>Sciurus</taxon>
    </lineage>
</organism>
<accession>A0AA41MGF0</accession>
<keyword evidence="2" id="KW-0645">Protease</keyword>
<reference evidence="2" key="1">
    <citation type="submission" date="2020-03" db="EMBL/GenBank/DDBJ databases">
        <title>Studies in the Genomics of Life Span.</title>
        <authorList>
            <person name="Glass D."/>
        </authorList>
    </citation>
    <scope>NUCLEOTIDE SEQUENCE</scope>
    <source>
        <strain evidence="2">SUZIE</strain>
        <tissue evidence="2">Muscle</tissue>
    </source>
</reference>
<dbReference type="SUPFAM" id="SSF50494">
    <property type="entry name" value="Trypsin-like serine proteases"/>
    <property type="match status" value="1"/>
</dbReference>